<name>A0A2N5S3K3_9BASI</name>
<reference evidence="2 4" key="1">
    <citation type="submission" date="2017-11" db="EMBL/GenBank/DDBJ databases">
        <title>De novo assembly and phasing of dikaryotic genomes from two isolates of Puccinia coronata f. sp. avenae, the causal agent of oat crown rust.</title>
        <authorList>
            <person name="Miller M.E."/>
            <person name="Zhang Y."/>
            <person name="Omidvar V."/>
            <person name="Sperschneider J."/>
            <person name="Schwessinger B."/>
            <person name="Raley C."/>
            <person name="Palmer J.M."/>
            <person name="Garnica D."/>
            <person name="Upadhyaya N."/>
            <person name="Rathjen J."/>
            <person name="Taylor J.M."/>
            <person name="Park R.F."/>
            <person name="Dodds P.N."/>
            <person name="Hirsch C.D."/>
            <person name="Kianian S.F."/>
            <person name="Figueroa M."/>
        </authorList>
    </citation>
    <scope>NUCLEOTIDE SEQUENCE [LARGE SCALE GENOMIC DNA]</scope>
    <source>
        <strain evidence="2">12SD80</strain>
    </source>
</reference>
<evidence type="ECO:0000313" key="3">
    <source>
        <dbReference type="EMBL" id="PLW49511.1"/>
    </source>
</evidence>
<sequence>MIHSIDLLIQDQSPAIFKLSDFVPKASTEHSPSSPATSVTLSPTLEDFCNKKYSVTLLPSHLQRRRTYPPLTQSDLYHSHLPNLTLHPHLPPRTSLCIQTSNPDPSIYLSICSSDLYKYLTLRQLYLPLDSFIPEIEELTETKVTPTETTQLVQYWINRLTRKKNEYVASLEPSPYDLLPYKAKLLIALRRIKEQKDLDLEYHITFNNLVRSHAKTRRQQYLERMNPPVTTPFLTTANSGSLTTNVPSANPSRLVPNYASKDNVPATDSNIEEIEANEDFLDYDLDNPNSQDSSLPQQDHAKETVNSTTNLAARVKAMTLPRIKRVDPPKEQLLAMEIDQSPISSGAIHSPPTSKDDDLVIITHHEPTDKITQLSKTDQIRVMVKDHVAIHARFLQAQKDNNSTDMKTLLTRAQENQKSLQKLIPNPEIESYVKGWNPWDAKRTLFPPQAKREREGKPKSSAYRRMKYDDQDTWAKVADIASAVRSLYKATKRG</sequence>
<feature type="compositionally biased region" description="Polar residues" evidence="1">
    <location>
        <begin position="287"/>
        <end position="297"/>
    </location>
</feature>
<evidence type="ECO:0000313" key="2">
    <source>
        <dbReference type="EMBL" id="PLW07826.1"/>
    </source>
</evidence>
<evidence type="ECO:0000313" key="4">
    <source>
        <dbReference type="Proteomes" id="UP000235392"/>
    </source>
</evidence>
<protein>
    <submittedName>
        <fullName evidence="2">Uncharacterized protein</fullName>
    </submittedName>
</protein>
<evidence type="ECO:0000256" key="1">
    <source>
        <dbReference type="SAM" id="MobiDB-lite"/>
    </source>
</evidence>
<proteinExistence type="predicted"/>
<comment type="caution">
    <text evidence="2">The sequence shown here is derived from an EMBL/GenBank/DDBJ whole genome shotgun (WGS) entry which is preliminary data.</text>
</comment>
<dbReference type="AlphaFoldDB" id="A0A2N5S3K3"/>
<dbReference type="Proteomes" id="UP000235392">
    <property type="component" value="Unassembled WGS sequence"/>
</dbReference>
<accession>A0A2N5S3K3</accession>
<gene>
    <name evidence="3" type="ORF">PCASD_01971</name>
    <name evidence="2" type="ORF">PCASD_25747</name>
</gene>
<feature type="region of interest" description="Disordered" evidence="1">
    <location>
        <begin position="282"/>
        <end position="305"/>
    </location>
</feature>
<dbReference type="EMBL" id="PGCI01001103">
    <property type="protein sequence ID" value="PLW07826.1"/>
    <property type="molecule type" value="Genomic_DNA"/>
</dbReference>
<dbReference type="EMBL" id="PGCI01000016">
    <property type="protein sequence ID" value="PLW49511.1"/>
    <property type="molecule type" value="Genomic_DNA"/>
</dbReference>
<organism evidence="2 4">
    <name type="scientific">Puccinia coronata f. sp. avenae</name>
    <dbReference type="NCBI Taxonomy" id="200324"/>
    <lineage>
        <taxon>Eukaryota</taxon>
        <taxon>Fungi</taxon>
        <taxon>Dikarya</taxon>
        <taxon>Basidiomycota</taxon>
        <taxon>Pucciniomycotina</taxon>
        <taxon>Pucciniomycetes</taxon>
        <taxon>Pucciniales</taxon>
        <taxon>Pucciniaceae</taxon>
        <taxon>Puccinia</taxon>
    </lineage>
</organism>